<sequence>MGMGFGLHLKWDFPLPSPFLSKTPLPISPSSSVRSKEISHGPGSLICLSSSTVAEEAVFEFPSLEDGLLRADHLKVSSGKTLLGFPDDEITDGHRGSASSPCSTSTSSRSVKTSRYSLLMENLSALEHTLSDLGVVSLERNILLQLGKLGALDLFHSCLSEAVITQDETDLVDHPTPPSDIDKLASKSESQVKRLIASGQKEMRKEKRERRGTRCRANQTSISLLSLDFKRRDTGQLPVSITKGALSSKNKRLIRAQNEVALSRGVKFIADLEGIRLILEKESGMEISMSSWAKAAGMEEKTLRSCLRYGWYCRDEILRSSRSLIVFLARNYWSFGVAVEDLIQAGKLGVLHGAEKFDPSRGYRFSTYVQYWIRKSMSRMVGHNARAIRVPYTLSGAIYRIERVRKNLNRHQNKHLNDMEIAKLTGLTVARVSSASKCLRVVGSLDQKVADCISMKYMEVMIDPLASTPEETVMKQNARDELHSLLDILDYREKRVLVLRYGLENNQRKSLEEIGKTFRVTKEWIRKIERRAVEKLRNHHLSRDLSHYQIF</sequence>
<comment type="caution">
    <text evidence="1">The sequence shown here is derived from an EMBL/GenBank/DDBJ whole genome shotgun (WGS) entry which is preliminary data.</text>
</comment>
<gene>
    <name evidence="1" type="ORF">MLD38_014065</name>
</gene>
<organism evidence="1 2">
    <name type="scientific">Melastoma candidum</name>
    <dbReference type="NCBI Taxonomy" id="119954"/>
    <lineage>
        <taxon>Eukaryota</taxon>
        <taxon>Viridiplantae</taxon>
        <taxon>Streptophyta</taxon>
        <taxon>Embryophyta</taxon>
        <taxon>Tracheophyta</taxon>
        <taxon>Spermatophyta</taxon>
        <taxon>Magnoliopsida</taxon>
        <taxon>eudicotyledons</taxon>
        <taxon>Gunneridae</taxon>
        <taxon>Pentapetalae</taxon>
        <taxon>rosids</taxon>
        <taxon>malvids</taxon>
        <taxon>Myrtales</taxon>
        <taxon>Melastomataceae</taxon>
        <taxon>Melastomatoideae</taxon>
        <taxon>Melastomateae</taxon>
        <taxon>Melastoma</taxon>
    </lineage>
</organism>
<dbReference type="EMBL" id="CM042883">
    <property type="protein sequence ID" value="KAI4376284.1"/>
    <property type="molecule type" value="Genomic_DNA"/>
</dbReference>
<name>A0ACB9RBN0_9MYRT</name>
<accession>A0ACB9RBN0</accession>
<evidence type="ECO:0000313" key="2">
    <source>
        <dbReference type="Proteomes" id="UP001057402"/>
    </source>
</evidence>
<dbReference type="Proteomes" id="UP001057402">
    <property type="component" value="Chromosome 4"/>
</dbReference>
<evidence type="ECO:0000313" key="1">
    <source>
        <dbReference type="EMBL" id="KAI4376284.1"/>
    </source>
</evidence>
<proteinExistence type="predicted"/>
<protein>
    <submittedName>
        <fullName evidence="1">Uncharacterized protein</fullName>
    </submittedName>
</protein>
<keyword evidence="2" id="KW-1185">Reference proteome</keyword>
<reference evidence="2" key="1">
    <citation type="journal article" date="2023" name="Front. Plant Sci.">
        <title>Chromosomal-level genome assembly of Melastoma candidum provides insights into trichome evolution.</title>
        <authorList>
            <person name="Zhong Y."/>
            <person name="Wu W."/>
            <person name="Sun C."/>
            <person name="Zou P."/>
            <person name="Liu Y."/>
            <person name="Dai S."/>
            <person name="Zhou R."/>
        </authorList>
    </citation>
    <scope>NUCLEOTIDE SEQUENCE [LARGE SCALE GENOMIC DNA]</scope>
</reference>